<accession>A0A0C2NBT8</accession>
<comment type="caution">
    <text evidence="1">The sequence shown here is derived from an EMBL/GenBank/DDBJ whole genome shotgun (WGS) entry which is preliminary data.</text>
</comment>
<dbReference type="EMBL" id="JWZT01001764">
    <property type="protein sequence ID" value="KII71447.1"/>
    <property type="molecule type" value="Genomic_DNA"/>
</dbReference>
<dbReference type="Proteomes" id="UP000031668">
    <property type="component" value="Unassembled WGS sequence"/>
</dbReference>
<name>A0A0C2NBT8_THEKT</name>
<organism evidence="1 2">
    <name type="scientific">Thelohanellus kitauei</name>
    <name type="common">Myxosporean</name>
    <dbReference type="NCBI Taxonomy" id="669202"/>
    <lineage>
        <taxon>Eukaryota</taxon>
        <taxon>Metazoa</taxon>
        <taxon>Cnidaria</taxon>
        <taxon>Myxozoa</taxon>
        <taxon>Myxosporea</taxon>
        <taxon>Bivalvulida</taxon>
        <taxon>Platysporina</taxon>
        <taxon>Myxobolidae</taxon>
        <taxon>Thelohanellus</taxon>
    </lineage>
</organism>
<dbReference type="AlphaFoldDB" id="A0A0C2NBT8"/>
<sequence>MVSALEAGSSGALYEQLRVWIKPQASLRILSVSLHSEYLGTLLDFSEAFGCPRRYIQPFRNRSTAAVYPRVVDLKLSQIGLKGGLGLHLSRLHTTGARSEVPKWPREAPKLNVDGAGLLKGRFRDGAIISQTTLDRTTTREEDRAQLCLDKLKFQK</sequence>
<reference evidence="1 2" key="1">
    <citation type="journal article" date="2014" name="Genome Biol. Evol.">
        <title>The genome of the myxosporean Thelohanellus kitauei shows adaptations to nutrient acquisition within its fish host.</title>
        <authorList>
            <person name="Yang Y."/>
            <person name="Xiong J."/>
            <person name="Zhou Z."/>
            <person name="Huo F."/>
            <person name="Miao W."/>
            <person name="Ran C."/>
            <person name="Liu Y."/>
            <person name="Zhang J."/>
            <person name="Feng J."/>
            <person name="Wang M."/>
            <person name="Wang M."/>
            <person name="Wang L."/>
            <person name="Yao B."/>
        </authorList>
    </citation>
    <scope>NUCLEOTIDE SEQUENCE [LARGE SCALE GENOMIC DNA]</scope>
    <source>
        <strain evidence="1">Wuqing</strain>
    </source>
</reference>
<evidence type="ECO:0000313" key="2">
    <source>
        <dbReference type="Proteomes" id="UP000031668"/>
    </source>
</evidence>
<proteinExistence type="predicted"/>
<gene>
    <name evidence="1" type="ORF">RF11_02964</name>
</gene>
<evidence type="ECO:0000313" key="1">
    <source>
        <dbReference type="EMBL" id="KII71447.1"/>
    </source>
</evidence>
<keyword evidence="2" id="KW-1185">Reference proteome</keyword>
<protein>
    <submittedName>
        <fullName evidence="1">Uncharacterized protein</fullName>
    </submittedName>
</protein>